<dbReference type="OrthoDB" id="5990278at2759"/>
<organism evidence="1 2">
    <name type="scientific">Pocillopora damicornis</name>
    <name type="common">Cauliflower coral</name>
    <name type="synonym">Millepora damicornis</name>
    <dbReference type="NCBI Taxonomy" id="46731"/>
    <lineage>
        <taxon>Eukaryota</taxon>
        <taxon>Metazoa</taxon>
        <taxon>Cnidaria</taxon>
        <taxon>Anthozoa</taxon>
        <taxon>Hexacorallia</taxon>
        <taxon>Scleractinia</taxon>
        <taxon>Astrocoeniina</taxon>
        <taxon>Pocilloporidae</taxon>
        <taxon>Pocillopora</taxon>
    </lineage>
</organism>
<protein>
    <submittedName>
        <fullName evidence="1">Uncharacterized protein</fullName>
    </submittedName>
</protein>
<feature type="non-terminal residue" evidence="1">
    <location>
        <position position="268"/>
    </location>
</feature>
<sequence>GIKSSRDKAPKNKKETILDRLVDEGTATDDESLLLTKKLGDQVKADFLQIALKFAAYQKEQNDYELISKNAKTNFESTLTSLLDTHAPTKKRTIILRPHAPWYNDSIDVEKKKRRKLEQQWRKLGLCIDRELYITQCGVTNDMIKNAKFNHYSSIISENKGNQLLHRKSELCYPISSSNEQLVDDFASFFHEKISKMRCTLSTESDSVINPLPDSPCCQWEFPDFRTVSSAEVSDYLISSGLKTCDLDPLPSILLRKCLNVLLPVITR</sequence>
<proteinExistence type="predicted"/>
<dbReference type="PANTHER" id="PTHR46670:SF3">
    <property type="entry name" value="ENDONUCLEASE_EXONUCLEASE_PHOSPHATASE DOMAIN-CONTAINING PROTEIN"/>
    <property type="match status" value="1"/>
</dbReference>
<evidence type="ECO:0000313" key="2">
    <source>
        <dbReference type="Proteomes" id="UP000275408"/>
    </source>
</evidence>
<dbReference type="PANTHER" id="PTHR46670">
    <property type="entry name" value="ENDO/EXONUCLEASE/PHOSPHATASE DOMAIN-CONTAINING PROTEIN"/>
    <property type="match status" value="1"/>
</dbReference>
<name>A0A3M6V0Q3_POCDA</name>
<feature type="non-terminal residue" evidence="1">
    <location>
        <position position="1"/>
    </location>
</feature>
<keyword evidence="2" id="KW-1185">Reference proteome</keyword>
<reference evidence="1 2" key="1">
    <citation type="journal article" date="2018" name="Sci. Rep.">
        <title>Comparative analysis of the Pocillopora damicornis genome highlights role of immune system in coral evolution.</title>
        <authorList>
            <person name="Cunning R."/>
            <person name="Bay R.A."/>
            <person name="Gillette P."/>
            <person name="Baker A.C."/>
            <person name="Traylor-Knowles N."/>
        </authorList>
    </citation>
    <scope>NUCLEOTIDE SEQUENCE [LARGE SCALE GENOMIC DNA]</scope>
    <source>
        <strain evidence="1">RSMAS</strain>
        <tissue evidence="1">Whole animal</tissue>
    </source>
</reference>
<dbReference type="Proteomes" id="UP000275408">
    <property type="component" value="Unassembled WGS sequence"/>
</dbReference>
<dbReference type="AlphaFoldDB" id="A0A3M6V0Q3"/>
<comment type="caution">
    <text evidence="1">The sequence shown here is derived from an EMBL/GenBank/DDBJ whole genome shotgun (WGS) entry which is preliminary data.</text>
</comment>
<dbReference type="EMBL" id="RCHS01000399">
    <property type="protein sequence ID" value="RMX59138.1"/>
    <property type="molecule type" value="Genomic_DNA"/>
</dbReference>
<gene>
    <name evidence="1" type="ORF">pdam_00009821</name>
</gene>
<accession>A0A3M6V0Q3</accession>
<evidence type="ECO:0000313" key="1">
    <source>
        <dbReference type="EMBL" id="RMX59138.1"/>
    </source>
</evidence>